<dbReference type="RefSeq" id="XP_031851020.1">
    <property type="nucleotide sequence ID" value="XM_031995129.1"/>
</dbReference>
<organism evidence="2 3">
    <name type="scientific">Magnusiomyces paraingens</name>
    <dbReference type="NCBI Taxonomy" id="2606893"/>
    <lineage>
        <taxon>Eukaryota</taxon>
        <taxon>Fungi</taxon>
        <taxon>Dikarya</taxon>
        <taxon>Ascomycota</taxon>
        <taxon>Saccharomycotina</taxon>
        <taxon>Dipodascomycetes</taxon>
        <taxon>Dipodascales</taxon>
        <taxon>Dipodascaceae</taxon>
        <taxon>Magnusiomyces</taxon>
    </lineage>
</organism>
<accession>A0A5E8B0E0</accession>
<sequence>MHDLQINFKLDICSSINNFLFHIVYKPTLSLILKLPQSTLATWIKEIKKKDDQINSNEGNPQSNASNISTHSTTNPTSSSEPLATSHFESLESSNNLTDSNAHPTSSSEPLATSHFESLESSNSLTDSNAHPTSHSNDTESIPSEEITDITSDEISENITDYLSSKSNLNEQEVNVYIYTYLFEADELKLYFLIPSNNWSLQKFIGITFKLLSSFLYFCEMLGPNLVEDQNVLSKVSKTVLSAFIESFPQMNQLDKCKSQFDDIIKRNLDLLKLFVGDHGDILTNIIIDIIMCIIEQIQCSFDFLFWLEPEDFEYLHNLLGQPND</sequence>
<dbReference type="Proteomes" id="UP000398389">
    <property type="component" value="Unassembled WGS sequence"/>
</dbReference>
<feature type="region of interest" description="Disordered" evidence="1">
    <location>
        <begin position="53"/>
        <end position="151"/>
    </location>
</feature>
<feature type="compositionally biased region" description="Polar residues" evidence="1">
    <location>
        <begin position="54"/>
        <end position="65"/>
    </location>
</feature>
<evidence type="ECO:0000256" key="1">
    <source>
        <dbReference type="SAM" id="MobiDB-lite"/>
    </source>
</evidence>
<evidence type="ECO:0000313" key="2">
    <source>
        <dbReference type="EMBL" id="VVT44405.1"/>
    </source>
</evidence>
<dbReference type="GeneID" id="43579229"/>
<dbReference type="EMBL" id="CABVLU010000001">
    <property type="protein sequence ID" value="VVT44405.1"/>
    <property type="molecule type" value="Genomic_DNA"/>
</dbReference>
<evidence type="ECO:0000313" key="3">
    <source>
        <dbReference type="Proteomes" id="UP000398389"/>
    </source>
</evidence>
<feature type="compositionally biased region" description="Polar residues" evidence="1">
    <location>
        <begin position="81"/>
        <end position="142"/>
    </location>
</feature>
<keyword evidence="3" id="KW-1185">Reference proteome</keyword>
<reference evidence="2 3" key="1">
    <citation type="submission" date="2019-09" db="EMBL/GenBank/DDBJ databases">
        <authorList>
            <person name="Brejova B."/>
        </authorList>
    </citation>
    <scope>NUCLEOTIDE SEQUENCE [LARGE SCALE GENOMIC DNA]</scope>
</reference>
<feature type="compositionally biased region" description="Low complexity" evidence="1">
    <location>
        <begin position="66"/>
        <end position="80"/>
    </location>
</feature>
<protein>
    <submittedName>
        <fullName evidence="2">Uncharacterized protein</fullName>
    </submittedName>
</protein>
<name>A0A5E8B0E0_9ASCO</name>
<gene>
    <name evidence="2" type="ORF">SAPINGB_P000405</name>
</gene>
<proteinExistence type="predicted"/>
<dbReference type="AlphaFoldDB" id="A0A5E8B0E0"/>